<evidence type="ECO:0000313" key="2">
    <source>
        <dbReference type="Proteomes" id="UP000765845"/>
    </source>
</evidence>
<evidence type="ECO:0000313" key="1">
    <source>
        <dbReference type="EMBL" id="NKI17393.1"/>
    </source>
</evidence>
<organism evidence="1 2">
    <name type="scientific">Spongiibacter thalassae</name>
    <dbReference type="NCBI Taxonomy" id="2721624"/>
    <lineage>
        <taxon>Bacteria</taxon>
        <taxon>Pseudomonadati</taxon>
        <taxon>Pseudomonadota</taxon>
        <taxon>Gammaproteobacteria</taxon>
        <taxon>Cellvibrionales</taxon>
        <taxon>Spongiibacteraceae</taxon>
        <taxon>Spongiibacter</taxon>
    </lineage>
</organism>
<keyword evidence="2" id="KW-1185">Reference proteome</keyword>
<name>A0ABX1GFS0_9GAMM</name>
<dbReference type="Proteomes" id="UP000765845">
    <property type="component" value="Unassembled WGS sequence"/>
</dbReference>
<sequence>MRFCKKCGESIFMVFGKPDVDCECKPFCIVDEDGEEHTIHAHDSKDAALKYARKSNENGDYYLMNTTVQITVNGELFGIGAEPDVHYSARAL</sequence>
<dbReference type="EMBL" id="JAAWWK010000002">
    <property type="protein sequence ID" value="NKI17393.1"/>
    <property type="molecule type" value="Genomic_DNA"/>
</dbReference>
<protein>
    <submittedName>
        <fullName evidence="1">Uncharacterized protein</fullName>
    </submittedName>
</protein>
<comment type="caution">
    <text evidence="1">The sequence shown here is derived from an EMBL/GenBank/DDBJ whole genome shotgun (WGS) entry which is preliminary data.</text>
</comment>
<dbReference type="RefSeq" id="WP_168449892.1">
    <property type="nucleotide sequence ID" value="NZ_JAAWWK010000002.1"/>
</dbReference>
<gene>
    <name evidence="1" type="ORF">HCU74_08185</name>
</gene>
<reference evidence="1 2" key="1">
    <citation type="submission" date="2020-04" db="EMBL/GenBank/DDBJ databases">
        <authorList>
            <person name="Yoon J."/>
        </authorList>
    </citation>
    <scope>NUCLEOTIDE SEQUENCE [LARGE SCALE GENOMIC DNA]</scope>
    <source>
        <strain evidence="1 2">KMU-166</strain>
    </source>
</reference>
<proteinExistence type="predicted"/>
<accession>A0ABX1GFS0</accession>